<geneLocation type="plasmid" evidence="1 2">
    <name>unnamed1</name>
</geneLocation>
<evidence type="ECO:0000313" key="1">
    <source>
        <dbReference type="EMBL" id="WOB11291.1"/>
    </source>
</evidence>
<organism evidence="1 2">
    <name type="scientific">Piscinibacter gummiphilus</name>
    <dbReference type="NCBI Taxonomy" id="946333"/>
    <lineage>
        <taxon>Bacteria</taxon>
        <taxon>Pseudomonadati</taxon>
        <taxon>Pseudomonadota</taxon>
        <taxon>Betaproteobacteria</taxon>
        <taxon>Burkholderiales</taxon>
        <taxon>Sphaerotilaceae</taxon>
        <taxon>Piscinibacter</taxon>
    </lineage>
</organism>
<dbReference type="Proteomes" id="UP001303946">
    <property type="component" value="Plasmid unnamed1"/>
</dbReference>
<evidence type="ECO:0008006" key="3">
    <source>
        <dbReference type="Google" id="ProtNLM"/>
    </source>
</evidence>
<sequence>MAMSDPAGATSAEELTLVSEGRSIGESIEEVVCNGSLATLKLSSADRSLVVEFAASFEECSSTTEELNAMADADLLRAAYWAMAEYARGQM</sequence>
<name>A0ABZ0D6Z1_9BURK</name>
<gene>
    <name evidence="1" type="ORF">RXV79_27045</name>
</gene>
<keyword evidence="2" id="KW-1185">Reference proteome</keyword>
<accession>A0ABZ0D6Z1</accession>
<keyword evidence="1" id="KW-0614">Plasmid</keyword>
<reference evidence="1 2" key="1">
    <citation type="submission" date="2023-10" db="EMBL/GenBank/DDBJ databases">
        <title>Bacteria for the degradation of biodegradable plastic PBAT(Polybutylene adipate terephthalate).</title>
        <authorList>
            <person name="Weon H.-Y."/>
            <person name="Yeon J."/>
        </authorList>
    </citation>
    <scope>NUCLEOTIDE SEQUENCE [LARGE SCALE GENOMIC DNA]</scope>
    <source>
        <strain evidence="1 2">SBD 7-3</strain>
        <plasmid evidence="1 2">unnamed1</plasmid>
    </source>
</reference>
<dbReference type="RefSeq" id="WP_316704519.1">
    <property type="nucleotide sequence ID" value="NZ_CP136337.1"/>
</dbReference>
<dbReference type="EMBL" id="CP136337">
    <property type="protein sequence ID" value="WOB11291.1"/>
    <property type="molecule type" value="Genomic_DNA"/>
</dbReference>
<proteinExistence type="predicted"/>
<protein>
    <recommendedName>
        <fullName evidence="3">NIF system FeS cluster assembly NifU N-terminal domain-containing protein</fullName>
    </recommendedName>
</protein>
<evidence type="ECO:0000313" key="2">
    <source>
        <dbReference type="Proteomes" id="UP001303946"/>
    </source>
</evidence>